<reference evidence="1" key="1">
    <citation type="thesis" date="2020" institute="ProQuest LLC" country="789 East Eisenhower Parkway, Ann Arbor, MI, USA">
        <title>Comparative Genomics and Chromosome Evolution.</title>
        <authorList>
            <person name="Mudd A.B."/>
        </authorList>
    </citation>
    <scope>NUCLEOTIDE SEQUENCE</scope>
    <source>
        <strain evidence="1">237g6f4</strain>
        <tissue evidence="1">Blood</tissue>
    </source>
</reference>
<proteinExistence type="predicted"/>
<gene>
    <name evidence="1" type="ORF">GDO81_015856</name>
</gene>
<protein>
    <submittedName>
        <fullName evidence="1">Uncharacterized protein</fullName>
    </submittedName>
</protein>
<keyword evidence="2" id="KW-1185">Reference proteome</keyword>
<name>A0AAV7AU62_ENGPU</name>
<dbReference type="AlphaFoldDB" id="A0AAV7AU62"/>
<comment type="caution">
    <text evidence="1">The sequence shown here is derived from an EMBL/GenBank/DDBJ whole genome shotgun (WGS) entry which is preliminary data.</text>
</comment>
<dbReference type="Proteomes" id="UP000824782">
    <property type="component" value="Unassembled WGS sequence"/>
</dbReference>
<accession>A0AAV7AU62</accession>
<evidence type="ECO:0000313" key="1">
    <source>
        <dbReference type="EMBL" id="KAG8562895.1"/>
    </source>
</evidence>
<evidence type="ECO:0000313" key="2">
    <source>
        <dbReference type="Proteomes" id="UP000824782"/>
    </source>
</evidence>
<organism evidence="1 2">
    <name type="scientific">Engystomops pustulosus</name>
    <name type="common">Tungara frog</name>
    <name type="synonym">Physalaemus pustulosus</name>
    <dbReference type="NCBI Taxonomy" id="76066"/>
    <lineage>
        <taxon>Eukaryota</taxon>
        <taxon>Metazoa</taxon>
        <taxon>Chordata</taxon>
        <taxon>Craniata</taxon>
        <taxon>Vertebrata</taxon>
        <taxon>Euteleostomi</taxon>
        <taxon>Amphibia</taxon>
        <taxon>Batrachia</taxon>
        <taxon>Anura</taxon>
        <taxon>Neobatrachia</taxon>
        <taxon>Hyloidea</taxon>
        <taxon>Leptodactylidae</taxon>
        <taxon>Leiuperinae</taxon>
        <taxon>Engystomops</taxon>
    </lineage>
</organism>
<sequence>MGRTGCSFRGQLERNCTILHRKVLSISDHDLLCAAKWVLISHSLVSNIHAVCSVSLNLYIVSFYMVNSLCKPLLLYERHYITMHMINIISLTFILCL</sequence>
<dbReference type="EMBL" id="WNYA01000007">
    <property type="protein sequence ID" value="KAG8562895.1"/>
    <property type="molecule type" value="Genomic_DNA"/>
</dbReference>